<feature type="region of interest" description="Disordered" evidence="1">
    <location>
        <begin position="494"/>
        <end position="519"/>
    </location>
</feature>
<evidence type="ECO:0000259" key="2">
    <source>
        <dbReference type="PROSITE" id="PS50858"/>
    </source>
</evidence>
<evidence type="ECO:0000256" key="1">
    <source>
        <dbReference type="SAM" id="MobiDB-lite"/>
    </source>
</evidence>
<dbReference type="PROSITE" id="PS50858">
    <property type="entry name" value="BSD"/>
    <property type="match status" value="1"/>
</dbReference>
<dbReference type="EMBL" id="BEYU01000153">
    <property type="protein sequence ID" value="GBG33326.1"/>
    <property type="molecule type" value="Genomic_DNA"/>
</dbReference>
<dbReference type="GO" id="GO:0006289">
    <property type="term" value="P:nucleotide-excision repair"/>
    <property type="evidence" value="ECO:0007669"/>
    <property type="project" value="InterPro"/>
</dbReference>
<dbReference type="AlphaFoldDB" id="A0A2R5GR12"/>
<comment type="caution">
    <text evidence="3">The sequence shown here is derived from an EMBL/GenBank/DDBJ whole genome shotgun (WGS) entry which is preliminary data.</text>
</comment>
<feature type="compositionally biased region" description="Low complexity" evidence="1">
    <location>
        <begin position="121"/>
        <end position="133"/>
    </location>
</feature>
<dbReference type="InParanoid" id="A0A2R5GR12"/>
<evidence type="ECO:0000313" key="4">
    <source>
        <dbReference type="Proteomes" id="UP000241890"/>
    </source>
</evidence>
<dbReference type="InterPro" id="IPR005607">
    <property type="entry name" value="BSD_dom"/>
</dbReference>
<dbReference type="Proteomes" id="UP000241890">
    <property type="component" value="Unassembled WGS sequence"/>
</dbReference>
<gene>
    <name evidence="3" type="ORF">FCC1311_095492</name>
</gene>
<feature type="domain" description="BSD" evidence="2">
    <location>
        <begin position="156"/>
        <end position="198"/>
    </location>
</feature>
<dbReference type="InterPro" id="IPR027079">
    <property type="entry name" value="Tfb1/GTF2H1"/>
</dbReference>
<name>A0A2R5GR12_9STRA</name>
<dbReference type="GO" id="GO:0006351">
    <property type="term" value="P:DNA-templated transcription"/>
    <property type="evidence" value="ECO:0007669"/>
    <property type="project" value="InterPro"/>
</dbReference>
<dbReference type="GO" id="GO:0000439">
    <property type="term" value="C:transcription factor TFIIH core complex"/>
    <property type="evidence" value="ECO:0007669"/>
    <property type="project" value="InterPro"/>
</dbReference>
<feature type="region of interest" description="Disordered" evidence="1">
    <location>
        <begin position="110"/>
        <end position="133"/>
    </location>
</feature>
<feature type="region of interest" description="Disordered" evidence="1">
    <location>
        <begin position="315"/>
        <end position="342"/>
    </location>
</feature>
<dbReference type="PANTHER" id="PTHR12856">
    <property type="entry name" value="TRANSCRIPTION INITIATION FACTOR IIH-RELATED"/>
    <property type="match status" value="1"/>
</dbReference>
<sequence>MVQYEYSDVKLRAGKTWVSGLLKVSDGNGEEELRLSFTPTDSTETQHGFTATRSELMDEKLGNNISEYFVQVLRSVTGRSKPKKCIFNFGARQNAARTVVTELNQAAMAARSGAQTPTSMPGGSAAGGSPAHASEGAEYFEKYGRPKDLNAALADIEDDPDVSAQTNLARRQLLEVSPDLLDVYLATVPDVMTAKEFWEARESQVTEEQRAVMQSRGLSTGLTADVEPTAVSQDEITYVLTPEVIKRIFLEHRRVHRLYQEKVQSSKEYTEERFWHLYFFSKYHPPMWKIGPEMLASDDVQAAITLFGDFNDDDDDAREEGATKKHSLSLDNRGNHPHDLPQVAPSVDLLETLNDSARGTASELAAVGMAERAGFGIVQRDPAEPEKEAKTRRKLQRLGRKVTIEDVKRLDALPAESGPLMSRYNRHAQTVLPDEESEGHRLRAAKRIRRMEESERQADILRDLEEAGGIRHGPQPVPLELNAQSNAYLAVGGGGQQIRHATSKPETDSGAGEGSAEPVNATVGNWTAGELRSLLPKSQVALDVLQHVIGSHNERRGDENFTELSQLPDHEELLRVFRACNEIRRQFWTSFQELVKHRDPRAQSGLLRRVKTIVEKLGIIQERNEEFRNYTRGQGNRGVAMLLLQIRDQLQRALDTWRKYDTKVLAKLPPTSAATPPAASAPVAT</sequence>
<reference evidence="3 4" key="1">
    <citation type="submission" date="2017-12" db="EMBL/GenBank/DDBJ databases">
        <title>Sequencing, de novo assembly and annotation of complete genome of a new Thraustochytrid species, strain FCC1311.</title>
        <authorList>
            <person name="Sedici K."/>
            <person name="Godart F."/>
            <person name="Aiese Cigliano R."/>
            <person name="Sanseverino W."/>
            <person name="Barakat M."/>
            <person name="Ortet P."/>
            <person name="Marechal E."/>
            <person name="Cagnac O."/>
            <person name="Amato A."/>
        </authorList>
    </citation>
    <scope>NUCLEOTIDE SEQUENCE [LARGE SCALE GENOMIC DNA]</scope>
</reference>
<accession>A0A2R5GR12</accession>
<protein>
    <submittedName>
        <fullName evidence="3">General transcription factor IIH subunit 1</fullName>
    </submittedName>
</protein>
<evidence type="ECO:0000313" key="3">
    <source>
        <dbReference type="EMBL" id="GBG33326.1"/>
    </source>
</evidence>
<organism evidence="3 4">
    <name type="scientific">Hondaea fermentalgiana</name>
    <dbReference type="NCBI Taxonomy" id="2315210"/>
    <lineage>
        <taxon>Eukaryota</taxon>
        <taxon>Sar</taxon>
        <taxon>Stramenopiles</taxon>
        <taxon>Bigyra</taxon>
        <taxon>Labyrinthulomycetes</taxon>
        <taxon>Thraustochytrida</taxon>
        <taxon>Thraustochytriidae</taxon>
        <taxon>Hondaea</taxon>
    </lineage>
</organism>
<proteinExistence type="predicted"/>
<keyword evidence="4" id="KW-1185">Reference proteome</keyword>